<evidence type="ECO:0000256" key="2">
    <source>
        <dbReference type="SAM" id="Phobius"/>
    </source>
</evidence>
<evidence type="ECO:0000313" key="4">
    <source>
        <dbReference type="Proteomes" id="UP000006820"/>
    </source>
</evidence>
<keyword evidence="2" id="KW-0812">Transmembrane</keyword>
<dbReference type="HOGENOM" id="CLU_027137_0_0_11"/>
<feature type="compositionally biased region" description="Acidic residues" evidence="1">
    <location>
        <begin position="557"/>
        <end position="575"/>
    </location>
</feature>
<keyword evidence="4" id="KW-1185">Reference proteome</keyword>
<accession>Q5YMC3</accession>
<dbReference type="eggNOG" id="COG3266">
    <property type="taxonomic scope" value="Bacteria"/>
</dbReference>
<gene>
    <name evidence="3" type="ordered locus">PNF1_1430</name>
</gene>
<feature type="transmembrane region" description="Helical" evidence="2">
    <location>
        <begin position="169"/>
        <end position="188"/>
    </location>
</feature>
<feature type="compositionally biased region" description="Gly residues" evidence="1">
    <location>
        <begin position="502"/>
        <end position="527"/>
    </location>
</feature>
<feature type="region of interest" description="Disordered" evidence="1">
    <location>
        <begin position="549"/>
        <end position="575"/>
    </location>
</feature>
<keyword evidence="2" id="KW-0472">Membrane</keyword>
<feature type="region of interest" description="Disordered" evidence="1">
    <location>
        <begin position="413"/>
        <end position="532"/>
    </location>
</feature>
<sequence>MTVPGARAGARAVLRPMVFLGVLLAALVAGPGIVAAQPSANMPQKLSELTAEQKSWRDADGVIWCSEHPEFPGCEGNPDTGYLYPNDDTLYRAQINNGARERTFDLSPGTVAENIVGKAVDSAFGKAAESIGRFAGDLLVESMTWWIGTDSISLSYAGVMADKQPVQKVVFFIMMAGILTSAMVMMISRRTEPGAQVLLGGVKYVVISSMALIVLSGAIHAGDDFARQMIDTDANQFGQRVQAMLGTATIGNPGGVLILGLVGAILGFIQWVMGFIRQAGIIVLYNMILFAAAGQLTTWGRQWFPRIAATCVALVLYKPMAAFIYSLGFQLIGEEQSLTTLVTGLMVVALAVIALPAMLKFFDFMGMHVSGGSGALGVAVGGLAGGMLGAAALSGGGGGGGGTSAGTSAGGDGFANFMSATGPGGSGEPDPSPGNGGSQALTSGSAQSQLESGASQKAIGSGSSGVELEAGSGGPQPEHPDAAGTPATPSDAGGSGVDIAGAAGGGAAGPAAGGGAAAAGAAGGGSAAAGAAGAAATGGATLAIQAGMSAANSAVEAADDVGSEMTGDDLGPEMR</sequence>
<protein>
    <submittedName>
        <fullName evidence="3">Putative membrane protein</fullName>
    </submittedName>
</protein>
<dbReference type="EMBL" id="AP006619">
    <property type="protein sequence ID" value="BAD60668.1"/>
    <property type="molecule type" value="Genomic_DNA"/>
</dbReference>
<geneLocation type="plasmid" evidence="3 4">
    <name>pNF1</name>
</geneLocation>
<keyword evidence="3" id="KW-0614">Plasmid</keyword>
<organism evidence="3 4">
    <name type="scientific">Nocardia farcinica (strain IFM 10152)</name>
    <dbReference type="NCBI Taxonomy" id="247156"/>
    <lineage>
        <taxon>Bacteria</taxon>
        <taxon>Bacillati</taxon>
        <taxon>Actinomycetota</taxon>
        <taxon>Actinomycetes</taxon>
        <taxon>Mycobacteriales</taxon>
        <taxon>Nocardiaceae</taxon>
        <taxon>Nocardia</taxon>
    </lineage>
</organism>
<keyword evidence="2" id="KW-1133">Transmembrane helix</keyword>
<dbReference type="Proteomes" id="UP000006820">
    <property type="component" value="Plasmid pNF1"/>
</dbReference>
<feature type="compositionally biased region" description="Polar residues" evidence="1">
    <location>
        <begin position="439"/>
        <end position="455"/>
    </location>
</feature>
<feature type="transmembrane region" description="Helical" evidence="2">
    <location>
        <begin position="371"/>
        <end position="393"/>
    </location>
</feature>
<dbReference type="KEGG" id="nfa:PNF1_1430"/>
<feature type="transmembrane region" description="Helical" evidence="2">
    <location>
        <begin position="254"/>
        <end position="272"/>
    </location>
</feature>
<feature type="transmembrane region" description="Helical" evidence="2">
    <location>
        <begin position="338"/>
        <end position="359"/>
    </location>
</feature>
<feature type="transmembrane region" description="Helical" evidence="2">
    <location>
        <begin position="197"/>
        <end position="219"/>
    </location>
</feature>
<evidence type="ECO:0000256" key="1">
    <source>
        <dbReference type="SAM" id="MobiDB-lite"/>
    </source>
</evidence>
<evidence type="ECO:0000313" key="3">
    <source>
        <dbReference type="EMBL" id="BAD60668.1"/>
    </source>
</evidence>
<name>Q5YMC3_NOCFA</name>
<feature type="transmembrane region" description="Helical" evidence="2">
    <location>
        <begin position="303"/>
        <end position="326"/>
    </location>
</feature>
<reference evidence="3 4" key="1">
    <citation type="journal article" date="2004" name="Proc. Natl. Acad. Sci. U.S.A.">
        <title>The complete genomic sequence of Nocardia farcinica IFM 10152.</title>
        <authorList>
            <person name="Ishikawa J."/>
            <person name="Yamashita A."/>
            <person name="Mikami Y."/>
            <person name="Hoshino Y."/>
            <person name="Kurita H."/>
            <person name="Hotta K."/>
            <person name="Shiba T."/>
            <person name="Hattori M."/>
        </authorList>
    </citation>
    <scope>NUCLEOTIDE SEQUENCE [LARGE SCALE GENOMIC DNA]</scope>
    <source>
        <strain evidence="3 4">IFM 10152</strain>
        <plasmid evidence="4">Plasmid pNF1</plasmid>
    </source>
</reference>
<feature type="transmembrane region" description="Helical" evidence="2">
    <location>
        <begin position="279"/>
        <end position="297"/>
    </location>
</feature>
<proteinExistence type="predicted"/>
<dbReference type="AlphaFoldDB" id="Q5YMC3"/>